<feature type="region of interest" description="Disordered" evidence="1">
    <location>
        <begin position="310"/>
        <end position="329"/>
    </location>
</feature>
<dbReference type="RefSeq" id="XP_035345632.1">
    <property type="nucleotide sequence ID" value="XM_035489739.1"/>
</dbReference>
<organism evidence="2 3">
    <name type="scientific">Talaromyces rugulosus</name>
    <name type="common">Penicillium rugulosum</name>
    <dbReference type="NCBI Taxonomy" id="121627"/>
    <lineage>
        <taxon>Eukaryota</taxon>
        <taxon>Fungi</taxon>
        <taxon>Dikarya</taxon>
        <taxon>Ascomycota</taxon>
        <taxon>Pezizomycotina</taxon>
        <taxon>Eurotiomycetes</taxon>
        <taxon>Eurotiomycetidae</taxon>
        <taxon>Eurotiales</taxon>
        <taxon>Trichocomaceae</taxon>
        <taxon>Talaromyces</taxon>
        <taxon>Talaromyces sect. Islandici</taxon>
    </lineage>
</organism>
<feature type="region of interest" description="Disordered" evidence="1">
    <location>
        <begin position="156"/>
        <end position="191"/>
    </location>
</feature>
<feature type="compositionally biased region" description="Low complexity" evidence="1">
    <location>
        <begin position="118"/>
        <end position="144"/>
    </location>
</feature>
<proteinExistence type="predicted"/>
<protein>
    <submittedName>
        <fullName evidence="2">Uncharacterized protein</fullName>
    </submittedName>
</protein>
<evidence type="ECO:0000313" key="3">
    <source>
        <dbReference type="Proteomes" id="UP000509510"/>
    </source>
</evidence>
<gene>
    <name evidence="2" type="ORF">TRUGW13939_06588</name>
</gene>
<feature type="region of interest" description="Disordered" evidence="1">
    <location>
        <begin position="86"/>
        <end position="144"/>
    </location>
</feature>
<name>A0A7H8QZ84_TALRU</name>
<evidence type="ECO:0000256" key="1">
    <source>
        <dbReference type="SAM" id="MobiDB-lite"/>
    </source>
</evidence>
<reference evidence="3" key="1">
    <citation type="submission" date="2020-06" db="EMBL/GenBank/DDBJ databases">
        <title>A chromosome-scale genome assembly of Talaromyces rugulosus W13939.</title>
        <authorList>
            <person name="Wang B."/>
            <person name="Guo L."/>
            <person name="Ye K."/>
            <person name="Wang L."/>
        </authorList>
    </citation>
    <scope>NUCLEOTIDE SEQUENCE [LARGE SCALE GENOMIC DNA]</scope>
    <source>
        <strain evidence="3">W13939</strain>
    </source>
</reference>
<dbReference type="AlphaFoldDB" id="A0A7H8QZ84"/>
<feature type="compositionally biased region" description="Low complexity" evidence="1">
    <location>
        <begin position="226"/>
        <end position="242"/>
    </location>
</feature>
<dbReference type="GeneID" id="55994083"/>
<accession>A0A7H8QZ84</accession>
<dbReference type="OrthoDB" id="2530523at2759"/>
<feature type="compositionally biased region" description="Polar residues" evidence="1">
    <location>
        <begin position="161"/>
        <end position="171"/>
    </location>
</feature>
<feature type="compositionally biased region" description="Low complexity" evidence="1">
    <location>
        <begin position="172"/>
        <end position="189"/>
    </location>
</feature>
<feature type="region of interest" description="Disordered" evidence="1">
    <location>
        <begin position="272"/>
        <end position="294"/>
    </location>
</feature>
<keyword evidence="3" id="KW-1185">Reference proteome</keyword>
<dbReference type="EMBL" id="CP055900">
    <property type="protein sequence ID" value="QKX59454.1"/>
    <property type="molecule type" value="Genomic_DNA"/>
</dbReference>
<feature type="compositionally biased region" description="Low complexity" evidence="1">
    <location>
        <begin position="18"/>
        <end position="36"/>
    </location>
</feature>
<evidence type="ECO:0000313" key="2">
    <source>
        <dbReference type="EMBL" id="QKX59454.1"/>
    </source>
</evidence>
<feature type="compositionally biased region" description="Pro residues" evidence="1">
    <location>
        <begin position="278"/>
        <end position="292"/>
    </location>
</feature>
<dbReference type="KEGG" id="trg:TRUGW13939_06588"/>
<dbReference type="Proteomes" id="UP000509510">
    <property type="component" value="Chromosome III"/>
</dbReference>
<sequence>MNPNPAGYAAMQQHHHQQQQQQQQHLHQQQQQQQHQMAAAAAGYPMHTGSPANQQFPFYANNNPMAAAYPQMRPGSVQQQMHAFNGLPTQTTGGMMPANMSAPHANLPYSSPSPYPPTSIATSTPSPSHAQSPSTAPTTSAQASTQNMAAFSNPAMMAAQQRPSPTMQTEGQQQPQQSAPQSPAAAAAAGRERDRIGALLNINSALFREVVNLQAAGKAGPPPQPQGQDQAGSPASKPAASDPSKKPSQEYVDCMRRLQANLAYLATIADRSKKPGNVVPPGPQILTPPPNVPGMEELYARLNELFPEASRHAAQQKAGQAGLPAENAV</sequence>
<feature type="region of interest" description="Disordered" evidence="1">
    <location>
        <begin position="216"/>
        <end position="249"/>
    </location>
</feature>
<feature type="region of interest" description="Disordered" evidence="1">
    <location>
        <begin position="1"/>
        <end position="56"/>
    </location>
</feature>